<dbReference type="AlphaFoldDB" id="A0A1I4EQA2"/>
<evidence type="ECO:0000256" key="6">
    <source>
        <dbReference type="PIRSR" id="PIRSR000915-1"/>
    </source>
</evidence>
<dbReference type="InterPro" id="IPR006357">
    <property type="entry name" value="HAD-SF_hydro_IIA"/>
</dbReference>
<dbReference type="NCBIfam" id="TIGR01460">
    <property type="entry name" value="HAD-SF-IIA"/>
    <property type="match status" value="1"/>
</dbReference>
<dbReference type="CDD" id="cd07530">
    <property type="entry name" value="HAD_Pase_UmpH-like"/>
    <property type="match status" value="1"/>
</dbReference>
<dbReference type="GO" id="GO:0046872">
    <property type="term" value="F:metal ion binding"/>
    <property type="evidence" value="ECO:0007669"/>
    <property type="project" value="UniProtKB-KW"/>
</dbReference>
<proteinExistence type="inferred from homology"/>
<dbReference type="Pfam" id="PF13242">
    <property type="entry name" value="Hydrolase_like"/>
    <property type="match status" value="1"/>
</dbReference>
<evidence type="ECO:0000313" key="9">
    <source>
        <dbReference type="EMBL" id="SFL06697.1"/>
    </source>
</evidence>
<evidence type="ECO:0000256" key="4">
    <source>
        <dbReference type="ARBA" id="ARBA00022842"/>
    </source>
</evidence>
<dbReference type="OrthoDB" id="9810449at2"/>
<gene>
    <name evidence="9" type="ORF">SAMN05216438_10167</name>
</gene>
<feature type="binding site" evidence="8">
    <location>
        <position position="14"/>
    </location>
    <ligand>
        <name>Mg(2+)</name>
        <dbReference type="ChEBI" id="CHEBI:18420"/>
    </ligand>
</feature>
<sequence>MRKAYKKYKGYLIDLDGTIYMGNHRIPAGEDFVHRLQEAKVPYLFLTNNTTKTPRVVQKRLATQFNIDTPLETIYTASAATVDYMDDLGLEKTVYIIGEDGLKEAIYEAGYKKDRENPAYVVVALDSDLTYEMLALATLAIQKGAKFIGTNPDLNLPSERGLLPGAGSLVKMIEAATRVKPTFIGKPEAIIAEKAVEKMGIPKEDLLMVGDNYLTDIRTGIDNGIDSLLVTTGFTKAEEVPGLPIPPTHVVSSLEHWEV</sequence>
<keyword evidence="3" id="KW-0378">Hydrolase</keyword>
<comment type="function">
    <text evidence="5">Catalyzes the dephosphorylation of 2-6 carbon acid sugars in vitro.</text>
</comment>
<evidence type="ECO:0000313" key="10">
    <source>
        <dbReference type="Proteomes" id="UP000181969"/>
    </source>
</evidence>
<dbReference type="SFLD" id="SFLDS00003">
    <property type="entry name" value="Haloacid_Dehalogenase"/>
    <property type="match status" value="1"/>
</dbReference>
<evidence type="ECO:0000256" key="2">
    <source>
        <dbReference type="ARBA" id="ARBA00022723"/>
    </source>
</evidence>
<keyword evidence="2 5" id="KW-0479">Metal-binding</keyword>
<dbReference type="Pfam" id="PF13344">
    <property type="entry name" value="Hydrolase_6"/>
    <property type="match status" value="1"/>
</dbReference>
<dbReference type="InterPro" id="IPR006354">
    <property type="entry name" value="HAD-SF_hydro_IIA_hyp1"/>
</dbReference>
<feature type="binding site" evidence="7">
    <location>
        <position position="186"/>
    </location>
    <ligand>
        <name>substrate</name>
    </ligand>
</feature>
<evidence type="ECO:0000256" key="7">
    <source>
        <dbReference type="PIRSR" id="PIRSR000915-2"/>
    </source>
</evidence>
<accession>A0A1I4EQA2</accession>
<dbReference type="Gene3D" id="3.40.50.1000">
    <property type="entry name" value="HAD superfamily/HAD-like"/>
    <property type="match status" value="2"/>
</dbReference>
<dbReference type="InterPro" id="IPR023214">
    <property type="entry name" value="HAD_sf"/>
</dbReference>
<feature type="active site" description="Proton donor" evidence="6">
    <location>
        <position position="16"/>
    </location>
</feature>
<dbReference type="FunFam" id="3.40.50.1000:FF:000053">
    <property type="entry name" value="TIGR01457 family HAD hydrolase"/>
    <property type="match status" value="1"/>
</dbReference>
<protein>
    <recommendedName>
        <fullName evidence="5">Acid sugar phosphatase</fullName>
        <ecNumber evidence="5">3.1.3.-</ecNumber>
    </recommendedName>
</protein>
<comment type="similarity">
    <text evidence="1 5">Belongs to the HAD-like hydrolase superfamily. NagD family.</text>
</comment>
<reference evidence="9 10" key="1">
    <citation type="submission" date="2016-10" db="EMBL/GenBank/DDBJ databases">
        <authorList>
            <person name="de Groot N.N."/>
        </authorList>
    </citation>
    <scope>NUCLEOTIDE SEQUENCE [LARGE SCALE GENOMIC DNA]</scope>
    <source>
        <strain evidence="9 10">M79</strain>
    </source>
</reference>
<dbReference type="NCBIfam" id="TIGR01457">
    <property type="entry name" value="HAD-SF-IIA-hyp2"/>
    <property type="match status" value="1"/>
</dbReference>
<name>A0A1I4EQA2_9LACT</name>
<dbReference type="RefSeq" id="WP_074749830.1">
    <property type="nucleotide sequence ID" value="NZ_CP141719.1"/>
</dbReference>
<dbReference type="PIRSF" id="PIRSF000915">
    <property type="entry name" value="PGP-type_phosphatase"/>
    <property type="match status" value="1"/>
</dbReference>
<comment type="cofactor">
    <cofactor evidence="8">
        <name>Mg(2+)</name>
        <dbReference type="ChEBI" id="CHEBI:18420"/>
    </cofactor>
    <text evidence="8">Divalent metal ions. Mg(2+) is the most effective.</text>
</comment>
<keyword evidence="4 5" id="KW-0460">Magnesium</keyword>
<evidence type="ECO:0000256" key="1">
    <source>
        <dbReference type="ARBA" id="ARBA00006696"/>
    </source>
</evidence>
<dbReference type="EMBL" id="FOTJ01000001">
    <property type="protein sequence ID" value="SFL06697.1"/>
    <property type="molecule type" value="Genomic_DNA"/>
</dbReference>
<dbReference type="SUPFAM" id="SSF56784">
    <property type="entry name" value="HAD-like"/>
    <property type="match status" value="1"/>
</dbReference>
<feature type="binding site" evidence="8">
    <location>
        <position position="16"/>
    </location>
    <ligand>
        <name>Mg(2+)</name>
        <dbReference type="ChEBI" id="CHEBI:18420"/>
    </ligand>
</feature>
<dbReference type="EC" id="3.1.3.-" evidence="5"/>
<evidence type="ECO:0000256" key="3">
    <source>
        <dbReference type="ARBA" id="ARBA00022801"/>
    </source>
</evidence>
<organism evidence="9 10">
    <name type="scientific">Lactococcus garvieae</name>
    <dbReference type="NCBI Taxonomy" id="1363"/>
    <lineage>
        <taxon>Bacteria</taxon>
        <taxon>Bacillati</taxon>
        <taxon>Bacillota</taxon>
        <taxon>Bacilli</taxon>
        <taxon>Lactobacillales</taxon>
        <taxon>Streptococcaceae</taxon>
        <taxon>Lactococcus</taxon>
    </lineage>
</organism>
<evidence type="ECO:0000256" key="5">
    <source>
        <dbReference type="PIRNR" id="PIRNR000915"/>
    </source>
</evidence>
<dbReference type="PANTHER" id="PTHR19288">
    <property type="entry name" value="4-NITROPHENYLPHOSPHATASE-RELATED"/>
    <property type="match status" value="1"/>
</dbReference>
<dbReference type="InterPro" id="IPR036412">
    <property type="entry name" value="HAD-like_sf"/>
</dbReference>
<feature type="active site" description="Nucleophile" evidence="6">
    <location>
        <position position="14"/>
    </location>
</feature>
<dbReference type="GO" id="GO:0005737">
    <property type="term" value="C:cytoplasm"/>
    <property type="evidence" value="ECO:0007669"/>
    <property type="project" value="TreeGrafter"/>
</dbReference>
<dbReference type="GO" id="GO:0016791">
    <property type="term" value="F:phosphatase activity"/>
    <property type="evidence" value="ECO:0007669"/>
    <property type="project" value="TreeGrafter"/>
</dbReference>
<dbReference type="SFLD" id="SFLDG01139">
    <property type="entry name" value="C2.A:_Pyridoxal_Phosphate_Phos"/>
    <property type="match status" value="1"/>
</dbReference>
<feature type="binding site" evidence="8">
    <location>
        <position position="211"/>
    </location>
    <ligand>
        <name>Mg(2+)</name>
        <dbReference type="ChEBI" id="CHEBI:18420"/>
    </ligand>
</feature>
<dbReference type="PANTHER" id="PTHR19288:SF46">
    <property type="entry name" value="HALOACID DEHALOGENASE-LIKE HYDROLASE DOMAIN-CONTAINING PROTEIN 2"/>
    <property type="match status" value="1"/>
</dbReference>
<dbReference type="Proteomes" id="UP000181969">
    <property type="component" value="Unassembled WGS sequence"/>
</dbReference>
<evidence type="ECO:0000256" key="8">
    <source>
        <dbReference type="PIRSR" id="PIRSR000915-3"/>
    </source>
</evidence>